<sequence>MNKSKRLSFIAPHSGPAESDMRPFADIIKNIKKPEAEERTIRLAIDLSTSQTFAEFSYPELIRNAKGKLDGENNDDNEDKGKGFLEDFIDKGYGYDETDPFIDNSEAYDELVPSTMSTKYGGFYINTGLLEFKESEQQKTKSRPQNHQKDKSSNPPLVHSSIKKRPKLSAVNLNKHTSVNQVVQSTKKQTDNMNPLAVPVPFTPAPQQKITPAPQQKITPAPQQKSTPNPQQKSTPAPQKSTPAPQQKIPSEPQQRITPGPQMKISPAPQLKPTPAPQLKITPTPQQKTVPAPQQKFSPDSQQRITPSPQQKITPAPQLKSTPAPQQKFSPDSQQRITPSPQQKSTPALN</sequence>
<feature type="compositionally biased region" description="Polar residues" evidence="1">
    <location>
        <begin position="171"/>
        <end position="193"/>
    </location>
</feature>
<feature type="compositionally biased region" description="Polar residues" evidence="1">
    <location>
        <begin position="205"/>
        <end position="257"/>
    </location>
</feature>
<dbReference type="eggNOG" id="KOG4786">
    <property type="taxonomic scope" value="Eukaryota"/>
</dbReference>
<protein>
    <recommendedName>
        <fullName evidence="2">Hpc2-related domain-containing protein</fullName>
    </recommendedName>
</protein>
<dbReference type="PANTHER" id="PTHR21669">
    <property type="entry name" value="CAPZ-INTERACTING PROTEIN AND RELATED PROTEINS"/>
    <property type="match status" value="1"/>
</dbReference>
<evidence type="ECO:0000259" key="2">
    <source>
        <dbReference type="Pfam" id="PF08729"/>
    </source>
</evidence>
<reference evidence="3" key="2">
    <citation type="submission" date="2015-06" db="UniProtKB">
        <authorList>
            <consortium name="EnsemblMetazoa"/>
        </authorList>
    </citation>
    <scope>IDENTIFICATION</scope>
</reference>
<dbReference type="InterPro" id="IPR014840">
    <property type="entry name" value="HRD"/>
</dbReference>
<dbReference type="GO" id="GO:0006325">
    <property type="term" value="P:chromatin organization"/>
    <property type="evidence" value="ECO:0007669"/>
    <property type="project" value="TreeGrafter"/>
</dbReference>
<reference evidence="4" key="1">
    <citation type="submission" date="2011-08" db="EMBL/GenBank/DDBJ databases">
        <authorList>
            <person name="Rombauts S."/>
        </authorList>
    </citation>
    <scope>NUCLEOTIDE SEQUENCE</scope>
    <source>
        <strain evidence="4">London</strain>
    </source>
</reference>
<evidence type="ECO:0000313" key="3">
    <source>
        <dbReference type="EnsemblMetazoa" id="tetur06g06150.1"/>
    </source>
</evidence>
<dbReference type="HOGENOM" id="CLU_793046_0_0_1"/>
<dbReference type="STRING" id="32264.T1K7Z6"/>
<keyword evidence="4" id="KW-1185">Reference proteome</keyword>
<organism evidence="3 4">
    <name type="scientific">Tetranychus urticae</name>
    <name type="common">Two-spotted spider mite</name>
    <dbReference type="NCBI Taxonomy" id="32264"/>
    <lineage>
        <taxon>Eukaryota</taxon>
        <taxon>Metazoa</taxon>
        <taxon>Ecdysozoa</taxon>
        <taxon>Arthropoda</taxon>
        <taxon>Chelicerata</taxon>
        <taxon>Arachnida</taxon>
        <taxon>Acari</taxon>
        <taxon>Acariformes</taxon>
        <taxon>Trombidiformes</taxon>
        <taxon>Prostigmata</taxon>
        <taxon>Eleutherengona</taxon>
        <taxon>Raphignathae</taxon>
        <taxon>Tetranychoidea</taxon>
        <taxon>Tetranychidae</taxon>
        <taxon>Tetranychus</taxon>
    </lineage>
</organism>
<dbReference type="EnsemblMetazoa" id="tetur06g06150.1">
    <property type="protein sequence ID" value="tetur06g06150.1"/>
    <property type="gene ID" value="tetur06g06150"/>
</dbReference>
<dbReference type="Pfam" id="PF08729">
    <property type="entry name" value="HUN"/>
    <property type="match status" value="1"/>
</dbReference>
<dbReference type="EMBL" id="CAEY01001815">
    <property type="status" value="NOT_ANNOTATED_CDS"/>
    <property type="molecule type" value="Genomic_DNA"/>
</dbReference>
<dbReference type="GO" id="GO:0005634">
    <property type="term" value="C:nucleus"/>
    <property type="evidence" value="ECO:0007669"/>
    <property type="project" value="TreeGrafter"/>
</dbReference>
<dbReference type="AlphaFoldDB" id="T1K7Z6"/>
<evidence type="ECO:0000313" key="4">
    <source>
        <dbReference type="Proteomes" id="UP000015104"/>
    </source>
</evidence>
<name>T1K7Z6_TETUR</name>
<accession>T1K7Z6</accession>
<evidence type="ECO:0000256" key="1">
    <source>
        <dbReference type="SAM" id="MobiDB-lite"/>
    </source>
</evidence>
<dbReference type="Proteomes" id="UP000015104">
    <property type="component" value="Unassembled WGS sequence"/>
</dbReference>
<feature type="compositionally biased region" description="Polar residues" evidence="1">
    <location>
        <begin position="295"/>
        <end position="350"/>
    </location>
</feature>
<proteinExistence type="predicted"/>
<dbReference type="PANTHER" id="PTHR21669:SF28">
    <property type="entry name" value="YEMANUCLEIN"/>
    <property type="match status" value="1"/>
</dbReference>
<feature type="domain" description="Hpc2-related" evidence="2">
    <location>
        <begin position="82"/>
        <end position="131"/>
    </location>
</feature>
<feature type="region of interest" description="Disordered" evidence="1">
    <location>
        <begin position="134"/>
        <end position="350"/>
    </location>
</feature>